<evidence type="ECO:0008006" key="4">
    <source>
        <dbReference type="Google" id="ProtNLM"/>
    </source>
</evidence>
<feature type="transmembrane region" description="Helical" evidence="1">
    <location>
        <begin position="141"/>
        <end position="160"/>
    </location>
</feature>
<dbReference type="OrthoDB" id="9811974at2"/>
<feature type="transmembrane region" description="Helical" evidence="1">
    <location>
        <begin position="87"/>
        <end position="104"/>
    </location>
</feature>
<feature type="transmembrane region" description="Helical" evidence="1">
    <location>
        <begin position="259"/>
        <end position="285"/>
    </location>
</feature>
<keyword evidence="1" id="KW-0812">Transmembrane</keyword>
<keyword evidence="1" id="KW-0472">Membrane</keyword>
<feature type="transmembrane region" description="Helical" evidence="1">
    <location>
        <begin position="172"/>
        <end position="189"/>
    </location>
</feature>
<dbReference type="eggNOG" id="COG4243">
    <property type="taxonomic scope" value="Bacteria"/>
</dbReference>
<dbReference type="Proteomes" id="UP000011910">
    <property type="component" value="Unassembled WGS sequence"/>
</dbReference>
<dbReference type="STRING" id="1279009.ADICEAN_01485"/>
<feature type="transmembrane region" description="Helical" evidence="1">
    <location>
        <begin position="226"/>
        <end position="247"/>
    </location>
</feature>
<evidence type="ECO:0000256" key="1">
    <source>
        <dbReference type="SAM" id="Phobius"/>
    </source>
</evidence>
<dbReference type="RefSeq" id="WP_009194884.1">
    <property type="nucleotide sequence ID" value="NZ_AODQ01000027.1"/>
</dbReference>
<keyword evidence="3" id="KW-1185">Reference proteome</keyword>
<dbReference type="PATRIC" id="fig|1279009.4.peg.1503"/>
<protein>
    <recommendedName>
        <fullName evidence="4">NnrS protein</fullName>
    </recommendedName>
</protein>
<feature type="transmembrane region" description="Helical" evidence="1">
    <location>
        <begin position="116"/>
        <end position="135"/>
    </location>
</feature>
<evidence type="ECO:0000313" key="3">
    <source>
        <dbReference type="Proteomes" id="UP000011910"/>
    </source>
</evidence>
<evidence type="ECO:0000313" key="2">
    <source>
        <dbReference type="EMBL" id="EMR03381.1"/>
    </source>
</evidence>
<gene>
    <name evidence="2" type="ORF">ADICEAN_01485</name>
</gene>
<comment type="caution">
    <text evidence="2">The sequence shown here is derived from an EMBL/GenBank/DDBJ whole genome shotgun (WGS) entry which is preliminary data.</text>
</comment>
<organism evidence="2 3">
    <name type="scientific">Cesiribacter andamanensis AMV16</name>
    <dbReference type="NCBI Taxonomy" id="1279009"/>
    <lineage>
        <taxon>Bacteria</taxon>
        <taxon>Pseudomonadati</taxon>
        <taxon>Bacteroidota</taxon>
        <taxon>Cytophagia</taxon>
        <taxon>Cytophagales</taxon>
        <taxon>Cesiribacteraceae</taxon>
        <taxon>Cesiribacter</taxon>
    </lineage>
</organism>
<accession>M7N845</accession>
<feature type="transmembrane region" description="Helical" evidence="1">
    <location>
        <begin position="292"/>
        <end position="310"/>
    </location>
</feature>
<reference evidence="2 3" key="1">
    <citation type="journal article" date="2013" name="Genome Announc.">
        <title>Draft Genome Sequence of Cesiribacter andamanensis Strain AMV16T, Isolated from a Soil Sample from a Mud Volcano in the Andaman Islands, India.</title>
        <authorList>
            <person name="Shivaji S."/>
            <person name="Ara S."/>
            <person name="Begum Z."/>
            <person name="Srinivas T.N."/>
            <person name="Singh A."/>
            <person name="Kumar Pinnaka A."/>
        </authorList>
    </citation>
    <scope>NUCLEOTIDE SEQUENCE [LARGE SCALE GENOMIC DNA]</scope>
    <source>
        <strain evidence="2 3">AMV16</strain>
    </source>
</reference>
<feature type="transmembrane region" description="Helical" evidence="1">
    <location>
        <begin position="37"/>
        <end position="55"/>
    </location>
</feature>
<name>M7N845_9BACT</name>
<feature type="transmembrane region" description="Helical" evidence="1">
    <location>
        <begin position="64"/>
        <end position="81"/>
    </location>
</feature>
<proteinExistence type="predicted"/>
<keyword evidence="1" id="KW-1133">Transmembrane helix</keyword>
<sequence>MNKKVLLLLPFLLLALGLALWSGLIRLGWQIPVSRGVADHGALMVGSFLGSLIILERAVVLKKWWAYAIPVVNVGSLPLLLLGFPQLAYACLIGGSLGLLLIFWRLLERQSDASMWVMLCGAACWLIGNVLLLRFDLYPMAVFWWVLFLLLTISGERLELSRFLPVRNWQKGLLFAALGLCVAGVLLPYHGPGRWVLGVGLIGAALWLLRFDIARKTARKSALPAFSGRALLLGYGWLVVCGGLLFYDDGLPLMYDAVLHAFFLGFVFSMIFAHGPIILPAVAGLLIKPYHWLLYVPLALLQGSLVLRLFADGLSDPEARKWSGLLSALAILFYFVTIASILIYEQRKRTAKMVV</sequence>
<dbReference type="AlphaFoldDB" id="M7N845"/>
<feature type="transmembrane region" description="Helical" evidence="1">
    <location>
        <begin position="195"/>
        <end position="214"/>
    </location>
</feature>
<feature type="transmembrane region" description="Helical" evidence="1">
    <location>
        <begin position="322"/>
        <end position="344"/>
    </location>
</feature>
<dbReference type="EMBL" id="AODQ01000027">
    <property type="protein sequence ID" value="EMR03381.1"/>
    <property type="molecule type" value="Genomic_DNA"/>
</dbReference>